<accession>A0A934N7I8</accession>
<dbReference type="Proteomes" id="UP000620075">
    <property type="component" value="Unassembled WGS sequence"/>
</dbReference>
<evidence type="ECO:0000259" key="1">
    <source>
        <dbReference type="Pfam" id="PF01882"/>
    </source>
</evidence>
<sequence length="396" mass="43515">MTRALLAAGIGVLLFLAYLTAIRPAFAVAYALGGLLLLAWAWPRLVARGIHLQRSLDAGRSSVGEPFEETFSVRKQSRLPAPWVEVQDLSGLRDYQPGRVVSLGKRPVLWTSQGVYKQRGRVRFGPTQVVVSEPFGLFRRQVRVEALNEALVYPRIWPLPELVVPASQHAGIAPRTGNWSDYPPESSGVRDYVAGDSFGRIHWPLSHKHGQLMSKTFEQPLTADVWVVLDLEGSVHHGEGLESTLEYAVSLAASLCVQVQENGRQVGLIATDDRGTLIEPSRTGRKDRALLDYFALCRADGSLPLARANVWEKLRRLPRRAVAVITPSADPAWLGSLQSVRAPGTALIVFYLDACSFGAAGSNLSFDLGAETELYVVRRGDDFSRLVSTRDAVRLV</sequence>
<name>A0A934N7I8_9BACT</name>
<feature type="domain" description="DUF58" evidence="1">
    <location>
        <begin position="189"/>
        <end position="291"/>
    </location>
</feature>
<evidence type="ECO:0000313" key="2">
    <source>
        <dbReference type="EMBL" id="MBJ7603695.1"/>
    </source>
</evidence>
<organism evidence="2 3">
    <name type="scientific">Candidatus Dormiibacter inghamiae</name>
    <dbReference type="NCBI Taxonomy" id="3127013"/>
    <lineage>
        <taxon>Bacteria</taxon>
        <taxon>Bacillati</taxon>
        <taxon>Candidatus Dormiibacterota</taxon>
        <taxon>Candidatus Dormibacteria</taxon>
        <taxon>Candidatus Dormibacterales</taxon>
        <taxon>Candidatus Dormibacteraceae</taxon>
        <taxon>Candidatus Dormiibacter</taxon>
    </lineage>
</organism>
<proteinExistence type="predicted"/>
<protein>
    <submittedName>
        <fullName evidence="2">DUF58 domain-containing protein</fullName>
    </submittedName>
</protein>
<dbReference type="RefSeq" id="WP_338180125.1">
    <property type="nucleotide sequence ID" value="NZ_JAEKNQ010000040.1"/>
</dbReference>
<dbReference type="PANTHER" id="PTHR34351">
    <property type="entry name" value="SLR1927 PROTEIN-RELATED"/>
    <property type="match status" value="1"/>
</dbReference>
<dbReference type="PANTHER" id="PTHR34351:SF2">
    <property type="entry name" value="DUF58 DOMAIN-CONTAINING PROTEIN"/>
    <property type="match status" value="1"/>
</dbReference>
<evidence type="ECO:0000313" key="3">
    <source>
        <dbReference type="Proteomes" id="UP000620075"/>
    </source>
</evidence>
<comment type="caution">
    <text evidence="2">The sequence shown here is derived from an EMBL/GenBank/DDBJ whole genome shotgun (WGS) entry which is preliminary data.</text>
</comment>
<reference evidence="2 3" key="1">
    <citation type="submission" date="2020-10" db="EMBL/GenBank/DDBJ databases">
        <title>Ca. Dormibacterota MAGs.</title>
        <authorList>
            <person name="Montgomery K."/>
        </authorList>
    </citation>
    <scope>NUCLEOTIDE SEQUENCE [LARGE SCALE GENOMIC DNA]</scope>
    <source>
        <strain evidence="2">SC8811_S16_3</strain>
    </source>
</reference>
<dbReference type="Pfam" id="PF01882">
    <property type="entry name" value="DUF58"/>
    <property type="match status" value="1"/>
</dbReference>
<dbReference type="AlphaFoldDB" id="A0A934N7I8"/>
<gene>
    <name evidence="2" type="ORF">JF888_10965</name>
</gene>
<dbReference type="InterPro" id="IPR002881">
    <property type="entry name" value="DUF58"/>
</dbReference>
<dbReference type="EMBL" id="JAEKNQ010000040">
    <property type="protein sequence ID" value="MBJ7603695.1"/>
    <property type="molecule type" value="Genomic_DNA"/>
</dbReference>